<protein>
    <submittedName>
        <fullName evidence="1">Uncharacterized protein</fullName>
    </submittedName>
</protein>
<proteinExistence type="predicted"/>
<sequence length="244" mass="26968">MDKIKNQKFATGDSFKAKFAQRKHIKQIASNISLNLISVSVLPQNAKWSDMEGFVARKYGPFGFNFRNVNEDIIAGMTFYVSYNCHGQFNSAGQYLAEATISPRDIFANPEYYLTCNVTASNPINYGTKADPIAGVILKVQMQVKSYHKLKSNPHYALENSIVPKVLSNSDEPMNDINLIAANDSSKAIDSKAIISSAYSHDTESVTASETLCYKGSRSNAEEQYLNVIVRGDCQVALISAYGY</sequence>
<dbReference type="AlphaFoldDB" id="A0A3G1KW29"/>
<reference evidence="1 2" key="1">
    <citation type="submission" date="2016-10" db="EMBL/GenBank/DDBJ databases">
        <title>Complete Genome Sequence of Peptococcaceae strain DCMF.</title>
        <authorList>
            <person name="Edwards R.J."/>
            <person name="Holland S.I."/>
            <person name="Deshpande N.P."/>
            <person name="Wong Y.K."/>
            <person name="Ertan H."/>
            <person name="Manefield M."/>
            <person name="Russell T.L."/>
            <person name="Lee M.J."/>
        </authorList>
    </citation>
    <scope>NUCLEOTIDE SEQUENCE [LARGE SCALE GENOMIC DNA]</scope>
    <source>
        <strain evidence="1 2">DCMF</strain>
    </source>
</reference>
<evidence type="ECO:0000313" key="2">
    <source>
        <dbReference type="Proteomes" id="UP000323521"/>
    </source>
</evidence>
<gene>
    <name evidence="1" type="ORF">DCMF_19550</name>
</gene>
<organism evidence="1 2">
    <name type="scientific">Formimonas warabiya</name>
    <dbReference type="NCBI Taxonomy" id="1761012"/>
    <lineage>
        <taxon>Bacteria</taxon>
        <taxon>Bacillati</taxon>
        <taxon>Bacillota</taxon>
        <taxon>Clostridia</taxon>
        <taxon>Eubacteriales</taxon>
        <taxon>Peptococcaceae</taxon>
        <taxon>Candidatus Formimonas</taxon>
    </lineage>
</organism>
<name>A0A3G1KW29_FORW1</name>
<dbReference type="EMBL" id="CP017634">
    <property type="protein sequence ID" value="ATW26656.1"/>
    <property type="molecule type" value="Genomic_DNA"/>
</dbReference>
<keyword evidence="2" id="KW-1185">Reference proteome</keyword>
<dbReference type="KEGG" id="fwa:DCMF_19550"/>
<dbReference type="Proteomes" id="UP000323521">
    <property type="component" value="Chromosome"/>
</dbReference>
<dbReference type="RefSeq" id="WP_148135979.1">
    <property type="nucleotide sequence ID" value="NZ_CP017634.1"/>
</dbReference>
<evidence type="ECO:0000313" key="1">
    <source>
        <dbReference type="EMBL" id="ATW26656.1"/>
    </source>
</evidence>
<dbReference type="OrthoDB" id="1950389at2"/>
<accession>A0A3G1KW29</accession>